<feature type="region of interest" description="Disordered" evidence="3">
    <location>
        <begin position="1"/>
        <end position="31"/>
    </location>
</feature>
<organism evidence="4 5">
    <name type="scientific">Ascosphaera apis ARSEF 7405</name>
    <dbReference type="NCBI Taxonomy" id="392613"/>
    <lineage>
        <taxon>Eukaryota</taxon>
        <taxon>Fungi</taxon>
        <taxon>Dikarya</taxon>
        <taxon>Ascomycota</taxon>
        <taxon>Pezizomycotina</taxon>
        <taxon>Eurotiomycetes</taxon>
        <taxon>Eurotiomycetidae</taxon>
        <taxon>Onygenales</taxon>
        <taxon>Ascosphaeraceae</taxon>
        <taxon>Ascosphaera</taxon>
    </lineage>
</organism>
<dbReference type="GO" id="GO:0006592">
    <property type="term" value="P:ornithine biosynthetic process"/>
    <property type="evidence" value="ECO:0007669"/>
    <property type="project" value="TreeGrafter"/>
</dbReference>
<reference evidence="4 5" key="1">
    <citation type="journal article" date="2016" name="Genome Biol. Evol.">
        <title>Divergent and convergent evolution of fungal pathogenicity.</title>
        <authorList>
            <person name="Shang Y."/>
            <person name="Xiao G."/>
            <person name="Zheng P."/>
            <person name="Cen K."/>
            <person name="Zhan S."/>
            <person name="Wang C."/>
        </authorList>
    </citation>
    <scope>NUCLEOTIDE SEQUENCE [LARGE SCALE GENOMIC DNA]</scope>
    <source>
        <strain evidence="4 5">ARSEF 7405</strain>
    </source>
</reference>
<dbReference type="OrthoDB" id="5585968at2759"/>
<evidence type="ECO:0000256" key="2">
    <source>
        <dbReference type="ARBA" id="ARBA00030322"/>
    </source>
</evidence>
<feature type="compositionally biased region" description="Polar residues" evidence="3">
    <location>
        <begin position="68"/>
        <end position="84"/>
    </location>
</feature>
<dbReference type="GO" id="GO:0006526">
    <property type="term" value="P:L-arginine biosynthetic process"/>
    <property type="evidence" value="ECO:0007669"/>
    <property type="project" value="TreeGrafter"/>
</dbReference>
<dbReference type="Proteomes" id="UP000242877">
    <property type="component" value="Unassembled WGS sequence"/>
</dbReference>
<dbReference type="AlphaFoldDB" id="A0A167ZV42"/>
<gene>
    <name evidence="4" type="ORF">AAP_02600</name>
</gene>
<protein>
    <recommendedName>
        <fullName evidence="2">Arginine-requiring protein 2</fullName>
    </recommendedName>
</protein>
<dbReference type="GO" id="GO:0005759">
    <property type="term" value="C:mitochondrial matrix"/>
    <property type="evidence" value="ECO:0007669"/>
    <property type="project" value="TreeGrafter"/>
</dbReference>
<evidence type="ECO:0000313" key="4">
    <source>
        <dbReference type="EMBL" id="KZZ93134.1"/>
    </source>
</evidence>
<feature type="compositionally biased region" description="Polar residues" evidence="3">
    <location>
        <begin position="21"/>
        <end position="31"/>
    </location>
</feature>
<dbReference type="PANTHER" id="PTHR23342">
    <property type="entry name" value="N-ACETYLGLUTAMATE SYNTHASE"/>
    <property type="match status" value="1"/>
</dbReference>
<evidence type="ECO:0000256" key="1">
    <source>
        <dbReference type="ARBA" id="ARBA00022679"/>
    </source>
</evidence>
<dbReference type="GO" id="GO:0004042">
    <property type="term" value="F:L-glutamate N-acetyltransferase activity"/>
    <property type="evidence" value="ECO:0007669"/>
    <property type="project" value="TreeGrafter"/>
</dbReference>
<evidence type="ECO:0000313" key="5">
    <source>
        <dbReference type="Proteomes" id="UP000242877"/>
    </source>
</evidence>
<proteinExistence type="predicted"/>
<dbReference type="VEuPathDB" id="FungiDB:AAP_02600"/>
<name>A0A167ZV42_9EURO</name>
<sequence length="371" mass="41083">MLRLRDCTFPLQNRHLPSPGPSSTGKVSPSSWNSVLTTRATIWSRSLLSSVATKREAKSYLARFKPGKSNSKEVASQNASNKASAVQPATLDKGKMQQASTKLSDSSSQNVSRFSDVEELNPDQLHVALVKFNEPELVSDETLFGIGKSLSQLSMLGMSCCVVVDPGPLEDRHQWRRAAVEQAYRIAMAIDANQIAEAQCVEFGNIVDPSDMSCISMIERQYFTAPLRAGKILVIPPVAYLRDNPKVVPVSADDLILSLTKEFRGLQLTTDPNDDYRTAVDRLNRFQREISLDRLIILDKGGGLPAPRRGADKAHIFVNLEQEYDDIVEELSESIESDCITKSQTASLGQHAIHRRRGGIATRRNWLVAYL</sequence>
<comment type="caution">
    <text evidence="4">The sequence shown here is derived from an EMBL/GenBank/DDBJ whole genome shotgun (WGS) entry which is preliminary data.</text>
</comment>
<feature type="compositionally biased region" description="Polar residues" evidence="3">
    <location>
        <begin position="97"/>
        <end position="110"/>
    </location>
</feature>
<dbReference type="EMBL" id="AZGZ01000009">
    <property type="protein sequence ID" value="KZZ93134.1"/>
    <property type="molecule type" value="Genomic_DNA"/>
</dbReference>
<evidence type="ECO:0000256" key="3">
    <source>
        <dbReference type="SAM" id="MobiDB-lite"/>
    </source>
</evidence>
<keyword evidence="1 4" id="KW-0808">Transferase</keyword>
<dbReference type="PANTHER" id="PTHR23342:SF4">
    <property type="entry name" value="AMINO-ACID ACETYLTRANSFERASE, MITOCHONDRIAL"/>
    <property type="match status" value="1"/>
</dbReference>
<accession>A0A167ZV42</accession>
<feature type="region of interest" description="Disordered" evidence="3">
    <location>
        <begin position="63"/>
        <end position="110"/>
    </location>
</feature>
<keyword evidence="5" id="KW-1185">Reference proteome</keyword>